<dbReference type="InterPro" id="IPR030659">
    <property type="entry name" value="SecY_CS"/>
</dbReference>
<dbReference type="GO" id="GO:0043952">
    <property type="term" value="P:protein transport by the Sec complex"/>
    <property type="evidence" value="ECO:0007669"/>
    <property type="project" value="UniProtKB-UniRule"/>
</dbReference>
<feature type="transmembrane region" description="Helical" evidence="10">
    <location>
        <begin position="60"/>
        <end position="93"/>
    </location>
</feature>
<evidence type="ECO:0000256" key="9">
    <source>
        <dbReference type="ARBA" id="ARBA00039733"/>
    </source>
</evidence>
<dbReference type="GO" id="GO:0065002">
    <property type="term" value="P:intracellular protein transmembrane transport"/>
    <property type="evidence" value="ECO:0007669"/>
    <property type="project" value="UniProtKB-UniRule"/>
</dbReference>
<evidence type="ECO:0000256" key="2">
    <source>
        <dbReference type="ARBA" id="ARBA00005751"/>
    </source>
</evidence>
<keyword evidence="7 10" id="KW-0811">Translocation</keyword>
<evidence type="ECO:0000256" key="10">
    <source>
        <dbReference type="HAMAP-Rule" id="MF_01465"/>
    </source>
</evidence>
<gene>
    <name evidence="10" type="primary">secY</name>
    <name evidence="12" type="ORF">COT32_00995</name>
</gene>
<feature type="transmembrane region" description="Helical" evidence="10">
    <location>
        <begin position="20"/>
        <end position="40"/>
    </location>
</feature>
<feature type="transmembrane region" description="Helical" evidence="10">
    <location>
        <begin position="395"/>
        <end position="416"/>
    </location>
</feature>
<feature type="transmembrane region" description="Helical" evidence="10">
    <location>
        <begin position="314"/>
        <end position="332"/>
    </location>
</feature>
<evidence type="ECO:0000256" key="11">
    <source>
        <dbReference type="RuleBase" id="RU004349"/>
    </source>
</evidence>
<keyword evidence="6 10" id="KW-1133">Transmembrane helix</keyword>
<evidence type="ECO:0000313" key="12">
    <source>
        <dbReference type="EMBL" id="PIS40210.1"/>
    </source>
</evidence>
<feature type="transmembrane region" description="Helical" evidence="10">
    <location>
        <begin position="114"/>
        <end position="134"/>
    </location>
</feature>
<keyword evidence="5 10" id="KW-0653">Protein transport</keyword>
<dbReference type="InterPro" id="IPR023201">
    <property type="entry name" value="SecY_dom_sf"/>
</dbReference>
<accession>A0A2H0YP20</accession>
<reference evidence="13" key="1">
    <citation type="submission" date="2017-09" db="EMBL/GenBank/DDBJ databases">
        <title>Depth-based differentiation of microbial function through sediment-hosted aquifers and enrichment of novel symbionts in the deep terrestrial subsurface.</title>
        <authorList>
            <person name="Probst A.J."/>
            <person name="Ladd B."/>
            <person name="Jarett J.K."/>
            <person name="Geller-Mcgrath D.E."/>
            <person name="Sieber C.M.K."/>
            <person name="Emerson J.B."/>
            <person name="Anantharaman K."/>
            <person name="Thomas B.C."/>
            <person name="Malmstrom R."/>
            <person name="Stieglmeier M."/>
            <person name="Klingl A."/>
            <person name="Woyke T."/>
            <person name="Ryan C.M."/>
            <person name="Banfield J.F."/>
        </authorList>
    </citation>
    <scope>NUCLEOTIDE SEQUENCE [LARGE SCALE GENOMIC DNA]</scope>
</reference>
<dbReference type="GO" id="GO:0005886">
    <property type="term" value="C:plasma membrane"/>
    <property type="evidence" value="ECO:0007669"/>
    <property type="project" value="UniProtKB-SubCell"/>
</dbReference>
<dbReference type="Gene3D" id="1.10.3370.10">
    <property type="entry name" value="SecY subunit domain"/>
    <property type="match status" value="1"/>
</dbReference>
<dbReference type="InterPro" id="IPR002208">
    <property type="entry name" value="SecY/SEC61-alpha"/>
</dbReference>
<keyword evidence="8 10" id="KW-0472">Membrane</keyword>
<evidence type="ECO:0000256" key="8">
    <source>
        <dbReference type="ARBA" id="ARBA00023136"/>
    </source>
</evidence>
<evidence type="ECO:0000256" key="1">
    <source>
        <dbReference type="ARBA" id="ARBA00004141"/>
    </source>
</evidence>
<proteinExistence type="inferred from homology"/>
<dbReference type="AlphaFoldDB" id="A0A2H0YP20"/>
<feature type="transmembrane region" description="Helical" evidence="10">
    <location>
        <begin position="146"/>
        <end position="168"/>
    </location>
</feature>
<dbReference type="SUPFAM" id="SSF103491">
    <property type="entry name" value="Preprotein translocase SecY subunit"/>
    <property type="match status" value="1"/>
</dbReference>
<dbReference type="GO" id="GO:0006605">
    <property type="term" value="P:protein targeting"/>
    <property type="evidence" value="ECO:0007669"/>
    <property type="project" value="UniProtKB-UniRule"/>
</dbReference>
<comment type="subcellular location">
    <subcellularLocation>
        <location evidence="10">Cell membrane</location>
        <topology evidence="10">Multi-pass membrane protein</topology>
    </subcellularLocation>
    <subcellularLocation>
        <location evidence="1">Membrane</location>
        <topology evidence="1">Multi-pass membrane protein</topology>
    </subcellularLocation>
</comment>
<comment type="function">
    <text evidence="10">The central subunit of the protein translocation channel SecYEG. Consists of two halves formed by TMs 1-5 and 6-10. These two domains form a lateral gate at the front which open onto the bilayer between TMs 2 and 7, and are clamped together by SecE at the back. The channel is closed by both a pore ring composed of hydrophobic SecY resides and a short helix (helix 2A) on the extracellular side of the membrane which forms a plug. The plug probably moves laterally to allow the channel to open. The ring and the pore may move independently.</text>
</comment>
<dbReference type="Pfam" id="PF00344">
    <property type="entry name" value="SecY"/>
    <property type="match status" value="1"/>
</dbReference>
<protein>
    <recommendedName>
        <fullName evidence="9 10">Protein translocase subunit SecY</fullName>
    </recommendedName>
</protein>
<keyword evidence="4 10" id="KW-0812">Transmembrane</keyword>
<evidence type="ECO:0000256" key="5">
    <source>
        <dbReference type="ARBA" id="ARBA00022927"/>
    </source>
</evidence>
<dbReference type="Proteomes" id="UP000231472">
    <property type="component" value="Unassembled WGS sequence"/>
</dbReference>
<keyword evidence="3 10" id="KW-0813">Transport</keyword>
<comment type="caution">
    <text evidence="12">The sequence shown here is derived from an EMBL/GenBank/DDBJ whole genome shotgun (WGS) entry which is preliminary data.</text>
</comment>
<feature type="transmembrane region" description="Helical" evidence="10">
    <location>
        <begin position="213"/>
        <end position="231"/>
    </location>
</feature>
<feature type="transmembrane region" description="Helical" evidence="10">
    <location>
        <begin position="180"/>
        <end position="201"/>
    </location>
</feature>
<sequence>MWYQELIQIFKIGGLRKKILFVLLVFAIFRLMANIPMPGINAENLEQFFARFKMMGLLSILTGGALSRFSIIMLGLGPYITAVIILQLLTMIFPQLEKMYKEEGEAGRRKFEQYGRILTIPLAVLQSYAMLSWFQRPPNPVIFPPFNFLQTITAISTITAGTVFLMWLGELISEKGIGNGVSLLIFAGIIASFPMSVFQAYQDVSVDPAKIPNYLLFFAMALVIITGVVLITEGRRNIPVSYAKRVRGNKMYGGVSTYLPMNINPAGVIPIIFAMSILLFPEMIVNFLGEAGGIMGNIAQNIAVFLANPWVKGILYFTLVVLFTYFYTAVTFDPKAISQNLQKMGGFVPGIRPGESTAKFIHYILNRVLLIGALFLALIAVMPSIVGGLTGVANVFNFLIGGTSLLIVVSVVLETMRQVNAQLQMREYETF</sequence>
<dbReference type="HAMAP" id="MF_01465">
    <property type="entry name" value="SecY"/>
    <property type="match status" value="1"/>
</dbReference>
<comment type="similarity">
    <text evidence="2 10 11">Belongs to the SecY/SEC61-alpha family.</text>
</comment>
<dbReference type="FunFam" id="1.10.3370.10:FF:000001">
    <property type="entry name" value="Preprotein translocase subunit SecY"/>
    <property type="match status" value="1"/>
</dbReference>
<evidence type="ECO:0000256" key="4">
    <source>
        <dbReference type="ARBA" id="ARBA00022692"/>
    </source>
</evidence>
<dbReference type="PIRSF" id="PIRSF004557">
    <property type="entry name" value="SecY"/>
    <property type="match status" value="1"/>
</dbReference>
<evidence type="ECO:0000256" key="3">
    <source>
        <dbReference type="ARBA" id="ARBA00022448"/>
    </source>
</evidence>
<name>A0A2H0YP20_9BACT</name>
<feature type="transmembrane region" description="Helical" evidence="10">
    <location>
        <begin position="368"/>
        <end position="389"/>
    </location>
</feature>
<feature type="transmembrane region" description="Helical" evidence="10">
    <location>
        <begin position="252"/>
        <end position="280"/>
    </location>
</feature>
<organism evidence="12 13">
    <name type="scientific">Candidatus Nealsonbacteria bacterium CG08_land_8_20_14_0_20_36_22</name>
    <dbReference type="NCBI Taxonomy" id="1974704"/>
    <lineage>
        <taxon>Bacteria</taxon>
        <taxon>Candidatus Nealsoniibacteriota</taxon>
    </lineage>
</organism>
<comment type="subunit">
    <text evidence="10">Component of the Sec protein translocase complex. Heterotrimer consisting of SecY, SecE and SecG subunits. The heterotrimers can form oligomers, although 1 heterotrimer is thought to be able to translocate proteins. Interacts with the ribosome. Interacts with SecDF, and other proteins may be involved. Interacts with SecA.</text>
</comment>
<evidence type="ECO:0000256" key="7">
    <source>
        <dbReference type="ARBA" id="ARBA00023010"/>
    </source>
</evidence>
<evidence type="ECO:0000256" key="6">
    <source>
        <dbReference type="ARBA" id="ARBA00022989"/>
    </source>
</evidence>
<evidence type="ECO:0000313" key="13">
    <source>
        <dbReference type="Proteomes" id="UP000231472"/>
    </source>
</evidence>
<dbReference type="EMBL" id="PEYC01000020">
    <property type="protein sequence ID" value="PIS40210.1"/>
    <property type="molecule type" value="Genomic_DNA"/>
</dbReference>
<dbReference type="PROSITE" id="PS00756">
    <property type="entry name" value="SECY_2"/>
    <property type="match status" value="1"/>
</dbReference>
<keyword evidence="10" id="KW-1003">Cell membrane</keyword>
<dbReference type="InterPro" id="IPR026593">
    <property type="entry name" value="SecY"/>
</dbReference>
<dbReference type="PANTHER" id="PTHR10906">
    <property type="entry name" value="SECY/SEC61-ALPHA FAMILY MEMBER"/>
    <property type="match status" value="1"/>
</dbReference>
<dbReference type="NCBIfam" id="TIGR00967">
    <property type="entry name" value="3a0501s007"/>
    <property type="match status" value="1"/>
</dbReference>
<dbReference type="PRINTS" id="PR00303">
    <property type="entry name" value="SECYTRNLCASE"/>
</dbReference>